<dbReference type="Pfam" id="PF14016">
    <property type="entry name" value="DUF4232"/>
    <property type="match status" value="1"/>
</dbReference>
<name>A0A5M7BI26_SACHI</name>
<accession>A0A5M7BI26</accession>
<dbReference type="InterPro" id="IPR025326">
    <property type="entry name" value="DUF4232"/>
</dbReference>
<keyword evidence="4" id="KW-1185">Reference proteome</keyword>
<gene>
    <name evidence="3" type="ORF">F1721_26295</name>
</gene>
<reference evidence="3 4" key="1">
    <citation type="submission" date="2019-09" db="EMBL/GenBank/DDBJ databases">
        <title>Draft genome sequence of the thermophilic Saccharopolyspora hirsuta VKM Ac-666T.</title>
        <authorList>
            <person name="Lobastova T.G."/>
            <person name="Fokina V."/>
            <person name="Bragin E.Y."/>
            <person name="Shtratnikova V.Y."/>
            <person name="Starodumova I.P."/>
            <person name="Tarlachkov S.V."/>
            <person name="Donova M.V."/>
        </authorList>
    </citation>
    <scope>NUCLEOTIDE SEQUENCE [LARGE SCALE GENOMIC DNA]</scope>
    <source>
        <strain evidence="3 4">VKM Ac-666</strain>
    </source>
</reference>
<dbReference type="RefSeq" id="WP_150069463.1">
    <property type="nucleotide sequence ID" value="NZ_VWPH01000013.1"/>
</dbReference>
<protein>
    <submittedName>
        <fullName evidence="3">DUF4232 domain-containing protein</fullName>
    </submittedName>
</protein>
<sequence>MLNRTRALGAVAALVGGAALLTGCAQGATSAPAPGTNALSSQVGGQVQQASGQVGGTGQAQEASCTAEDVDVTLTVQPDRPGVLLLTAVNRSQQACTVDGWAGLVPLDMSNSEIEVPTQQVEIPGAPTSTRIEPGKTAFAGVKLELGGKDDPDARVATGFKASMPGTDTTTNARISFDQSAGEYAEFPVKSIQIGSFQPSAQGVTVF</sequence>
<dbReference type="PROSITE" id="PS51257">
    <property type="entry name" value="PROKAR_LIPOPROTEIN"/>
    <property type="match status" value="1"/>
</dbReference>
<evidence type="ECO:0000313" key="3">
    <source>
        <dbReference type="EMBL" id="KAA5829179.1"/>
    </source>
</evidence>
<dbReference type="Proteomes" id="UP000323946">
    <property type="component" value="Unassembled WGS sequence"/>
</dbReference>
<comment type="caution">
    <text evidence="3">The sequence shown here is derived from an EMBL/GenBank/DDBJ whole genome shotgun (WGS) entry which is preliminary data.</text>
</comment>
<evidence type="ECO:0000313" key="4">
    <source>
        <dbReference type="Proteomes" id="UP000323946"/>
    </source>
</evidence>
<feature type="chain" id="PRO_5024446190" evidence="1">
    <location>
        <begin position="28"/>
        <end position="207"/>
    </location>
</feature>
<dbReference type="EMBL" id="VWPH01000013">
    <property type="protein sequence ID" value="KAA5829179.1"/>
    <property type="molecule type" value="Genomic_DNA"/>
</dbReference>
<evidence type="ECO:0000256" key="1">
    <source>
        <dbReference type="SAM" id="SignalP"/>
    </source>
</evidence>
<feature type="domain" description="DUF4232" evidence="2">
    <location>
        <begin position="65"/>
        <end position="192"/>
    </location>
</feature>
<dbReference type="OrthoDB" id="3297425at2"/>
<feature type="signal peptide" evidence="1">
    <location>
        <begin position="1"/>
        <end position="27"/>
    </location>
</feature>
<evidence type="ECO:0000259" key="2">
    <source>
        <dbReference type="Pfam" id="PF14016"/>
    </source>
</evidence>
<organism evidence="3 4">
    <name type="scientific">Saccharopolyspora hirsuta</name>
    <dbReference type="NCBI Taxonomy" id="1837"/>
    <lineage>
        <taxon>Bacteria</taxon>
        <taxon>Bacillati</taxon>
        <taxon>Actinomycetota</taxon>
        <taxon>Actinomycetes</taxon>
        <taxon>Pseudonocardiales</taxon>
        <taxon>Pseudonocardiaceae</taxon>
        <taxon>Saccharopolyspora</taxon>
    </lineage>
</organism>
<dbReference type="AlphaFoldDB" id="A0A5M7BI26"/>
<proteinExistence type="predicted"/>
<keyword evidence="1" id="KW-0732">Signal</keyword>